<protein>
    <submittedName>
        <fullName evidence="2">Phosphoadenosine phosphosulfate reductase family protein</fullName>
    </submittedName>
</protein>
<evidence type="ECO:0000313" key="2">
    <source>
        <dbReference type="EMBL" id="HIW80271.1"/>
    </source>
</evidence>
<evidence type="ECO:0000313" key="3">
    <source>
        <dbReference type="Proteomes" id="UP000824265"/>
    </source>
</evidence>
<gene>
    <name evidence="2" type="ORF">H9742_01900</name>
</gene>
<reference evidence="2" key="2">
    <citation type="submission" date="2021-04" db="EMBL/GenBank/DDBJ databases">
        <authorList>
            <person name="Gilroy R."/>
        </authorList>
    </citation>
    <scope>NUCLEOTIDE SEQUENCE</scope>
    <source>
        <strain evidence="2">CHK195-6426</strain>
    </source>
</reference>
<comment type="caution">
    <text evidence="2">The sequence shown here is derived from an EMBL/GenBank/DDBJ whole genome shotgun (WGS) entry which is preliminary data.</text>
</comment>
<feature type="domain" description="Phosphoadenosine phosphosulphate reductase" evidence="1">
    <location>
        <begin position="44"/>
        <end position="87"/>
    </location>
</feature>
<dbReference type="PANTHER" id="PTHR43196">
    <property type="entry name" value="SULFATE ADENYLYLTRANSFERASE SUBUNIT 2"/>
    <property type="match status" value="1"/>
</dbReference>
<sequence>MAEGYKHTESDLWQMQSLPLSAKIRMSESRIKGWVEEYGEDGVYIAFSGGKDSTVLKHLVRKLYPDIGAVFVNTGLEYPSVGLFARSQENVTVIRPEINFREVLLRYGYPLISKEVAECVSQARKGLESDKGYYSYRLAKLQGTAVDKQGRKSLYNQEKWKFLLYAPFKISHMCCNVMKKNPTKKYAKQTDKKPFIGTMAAESRLRKQQWMKNGCNGFEMKRPVSNPLSFWTENDILQYISENNLEIADAYGKVVFDAKEEKYKTTGCMRTGCVFCLFGITQDRDRIAQLQIREPRLADYVLRGGEFDENGYCVVRQIK</sequence>
<dbReference type="EMBL" id="DXGH01000010">
    <property type="protein sequence ID" value="HIW80271.1"/>
    <property type="molecule type" value="Genomic_DNA"/>
</dbReference>
<dbReference type="Gene3D" id="3.40.50.620">
    <property type="entry name" value="HUPs"/>
    <property type="match status" value="1"/>
</dbReference>
<dbReference type="InterPro" id="IPR014729">
    <property type="entry name" value="Rossmann-like_a/b/a_fold"/>
</dbReference>
<dbReference type="PANTHER" id="PTHR43196:SF2">
    <property type="entry name" value="PHOSPHOADENOSINE PHOSPHOSULFATE REDUCTASE"/>
    <property type="match status" value="1"/>
</dbReference>
<dbReference type="InterPro" id="IPR050128">
    <property type="entry name" value="Sulfate_adenylyltrnsfr_sub2"/>
</dbReference>
<feature type="domain" description="Phosphoadenosine phosphosulphate reductase" evidence="1">
    <location>
        <begin position="155"/>
        <end position="270"/>
    </location>
</feature>
<dbReference type="InterPro" id="IPR002500">
    <property type="entry name" value="PAPS_reduct_dom"/>
</dbReference>
<dbReference type="GO" id="GO:0003824">
    <property type="term" value="F:catalytic activity"/>
    <property type="evidence" value="ECO:0007669"/>
    <property type="project" value="InterPro"/>
</dbReference>
<reference evidence="2" key="1">
    <citation type="journal article" date="2021" name="PeerJ">
        <title>Extensive microbial diversity within the chicken gut microbiome revealed by metagenomics and culture.</title>
        <authorList>
            <person name="Gilroy R."/>
            <person name="Ravi A."/>
            <person name="Getino M."/>
            <person name="Pursley I."/>
            <person name="Horton D.L."/>
            <person name="Alikhan N.F."/>
            <person name="Baker D."/>
            <person name="Gharbi K."/>
            <person name="Hall N."/>
            <person name="Watson M."/>
            <person name="Adriaenssens E.M."/>
            <person name="Foster-Nyarko E."/>
            <person name="Jarju S."/>
            <person name="Secka A."/>
            <person name="Antonio M."/>
            <person name="Oren A."/>
            <person name="Chaudhuri R.R."/>
            <person name="La Ragione R."/>
            <person name="Hildebrand F."/>
            <person name="Pallen M.J."/>
        </authorList>
    </citation>
    <scope>NUCLEOTIDE SEQUENCE</scope>
    <source>
        <strain evidence="2">CHK195-6426</strain>
    </source>
</reference>
<accession>A0A9D1R244</accession>
<name>A0A9D1R244_9FIRM</name>
<evidence type="ECO:0000259" key="1">
    <source>
        <dbReference type="Pfam" id="PF01507"/>
    </source>
</evidence>
<dbReference type="AlphaFoldDB" id="A0A9D1R244"/>
<proteinExistence type="predicted"/>
<dbReference type="Proteomes" id="UP000824265">
    <property type="component" value="Unassembled WGS sequence"/>
</dbReference>
<dbReference type="SUPFAM" id="SSF52402">
    <property type="entry name" value="Adenine nucleotide alpha hydrolases-like"/>
    <property type="match status" value="1"/>
</dbReference>
<organism evidence="2 3">
    <name type="scientific">Candidatus Acetatifactor stercoripullorum</name>
    <dbReference type="NCBI Taxonomy" id="2838414"/>
    <lineage>
        <taxon>Bacteria</taxon>
        <taxon>Bacillati</taxon>
        <taxon>Bacillota</taxon>
        <taxon>Clostridia</taxon>
        <taxon>Lachnospirales</taxon>
        <taxon>Lachnospiraceae</taxon>
        <taxon>Acetatifactor</taxon>
    </lineage>
</organism>
<dbReference type="Pfam" id="PF01507">
    <property type="entry name" value="PAPS_reduct"/>
    <property type="match status" value="2"/>
</dbReference>